<keyword evidence="2" id="KW-0813">Transport</keyword>
<dbReference type="GO" id="GO:0009306">
    <property type="term" value="P:protein secretion"/>
    <property type="evidence" value="ECO:0007669"/>
    <property type="project" value="InterPro"/>
</dbReference>
<dbReference type="AlphaFoldDB" id="A0A381RLL7"/>
<dbReference type="EMBL" id="UINC01002010">
    <property type="protein sequence ID" value="SUZ91848.1"/>
    <property type="molecule type" value="Genomic_DNA"/>
</dbReference>
<name>A0A381RLL7_9ZZZZ</name>
<evidence type="ECO:0000256" key="9">
    <source>
        <dbReference type="SAM" id="Phobius"/>
    </source>
</evidence>
<dbReference type="PROSITE" id="PS01067">
    <property type="entry name" value="SECE_SEC61G"/>
    <property type="match status" value="1"/>
</dbReference>
<evidence type="ECO:0000256" key="6">
    <source>
        <dbReference type="ARBA" id="ARBA00022989"/>
    </source>
</evidence>
<evidence type="ECO:0000256" key="5">
    <source>
        <dbReference type="ARBA" id="ARBA00022927"/>
    </source>
</evidence>
<dbReference type="PANTHER" id="PTHR33910">
    <property type="entry name" value="PROTEIN TRANSLOCASE SUBUNIT SECE"/>
    <property type="match status" value="1"/>
</dbReference>
<dbReference type="GO" id="GO:0005886">
    <property type="term" value="C:plasma membrane"/>
    <property type="evidence" value="ECO:0007669"/>
    <property type="project" value="TreeGrafter"/>
</dbReference>
<dbReference type="InterPro" id="IPR005807">
    <property type="entry name" value="SecE_bac"/>
</dbReference>
<dbReference type="GO" id="GO:0006605">
    <property type="term" value="P:protein targeting"/>
    <property type="evidence" value="ECO:0007669"/>
    <property type="project" value="InterPro"/>
</dbReference>
<evidence type="ECO:0000313" key="10">
    <source>
        <dbReference type="EMBL" id="SUZ91848.1"/>
    </source>
</evidence>
<proteinExistence type="inferred from homology"/>
<dbReference type="NCBIfam" id="TIGR00964">
    <property type="entry name" value="secE_bact"/>
    <property type="match status" value="1"/>
</dbReference>
<keyword evidence="6 9" id="KW-1133">Transmembrane helix</keyword>
<gene>
    <name evidence="10" type="ORF">METZ01_LOCUS44702</name>
</gene>
<evidence type="ECO:0008006" key="11">
    <source>
        <dbReference type="Google" id="ProtNLM"/>
    </source>
</evidence>
<dbReference type="HAMAP" id="MF_00422">
    <property type="entry name" value="SecE"/>
    <property type="match status" value="1"/>
</dbReference>
<dbReference type="GO" id="GO:0006886">
    <property type="term" value="P:intracellular protein transport"/>
    <property type="evidence" value="ECO:0007669"/>
    <property type="project" value="InterPro"/>
</dbReference>
<evidence type="ECO:0000256" key="4">
    <source>
        <dbReference type="ARBA" id="ARBA00022692"/>
    </source>
</evidence>
<dbReference type="InterPro" id="IPR038379">
    <property type="entry name" value="SecE_sf"/>
</dbReference>
<protein>
    <recommendedName>
        <fullName evidence="11">Protein translocase subunit SecE</fullName>
    </recommendedName>
</protein>
<dbReference type="GO" id="GO:0008320">
    <property type="term" value="F:protein transmembrane transporter activity"/>
    <property type="evidence" value="ECO:0007669"/>
    <property type="project" value="InterPro"/>
</dbReference>
<evidence type="ECO:0000256" key="8">
    <source>
        <dbReference type="ARBA" id="ARBA00023136"/>
    </source>
</evidence>
<organism evidence="10">
    <name type="scientific">marine metagenome</name>
    <dbReference type="NCBI Taxonomy" id="408172"/>
    <lineage>
        <taxon>unclassified sequences</taxon>
        <taxon>metagenomes</taxon>
        <taxon>ecological metagenomes</taxon>
    </lineage>
</organism>
<keyword evidence="8 9" id="KW-0472">Membrane</keyword>
<evidence type="ECO:0000256" key="2">
    <source>
        <dbReference type="ARBA" id="ARBA00022448"/>
    </source>
</evidence>
<dbReference type="Gene3D" id="1.20.5.1030">
    <property type="entry name" value="Preprotein translocase secy subunit"/>
    <property type="match status" value="1"/>
</dbReference>
<keyword evidence="3" id="KW-1003">Cell membrane</keyword>
<evidence type="ECO:0000256" key="7">
    <source>
        <dbReference type="ARBA" id="ARBA00023010"/>
    </source>
</evidence>
<evidence type="ECO:0000256" key="3">
    <source>
        <dbReference type="ARBA" id="ARBA00022475"/>
    </source>
</evidence>
<dbReference type="GO" id="GO:0043952">
    <property type="term" value="P:protein transport by the Sec complex"/>
    <property type="evidence" value="ECO:0007669"/>
    <property type="project" value="TreeGrafter"/>
</dbReference>
<reference evidence="10" key="1">
    <citation type="submission" date="2018-05" db="EMBL/GenBank/DDBJ databases">
        <authorList>
            <person name="Lanie J.A."/>
            <person name="Ng W.-L."/>
            <person name="Kazmierczak K.M."/>
            <person name="Andrzejewski T.M."/>
            <person name="Davidsen T.M."/>
            <person name="Wayne K.J."/>
            <person name="Tettelin H."/>
            <person name="Glass J.I."/>
            <person name="Rusch D."/>
            <person name="Podicherti R."/>
            <person name="Tsui H.-C.T."/>
            <person name="Winkler M.E."/>
        </authorList>
    </citation>
    <scope>NUCLEOTIDE SEQUENCE</scope>
</reference>
<keyword evidence="7" id="KW-0811">Translocation</keyword>
<comment type="subcellular location">
    <subcellularLocation>
        <location evidence="1">Membrane</location>
    </subcellularLocation>
</comment>
<accession>A0A381RLL7</accession>
<keyword evidence="4 9" id="KW-0812">Transmembrane</keyword>
<evidence type="ECO:0000256" key="1">
    <source>
        <dbReference type="ARBA" id="ARBA00004370"/>
    </source>
</evidence>
<sequence>MIKKTKKFLEGVQFEMKKVSWPTFDELRGAVYVVLTLSLLFAVFLFIVDLLLNRAMSVLL</sequence>
<dbReference type="Pfam" id="PF00584">
    <property type="entry name" value="SecE"/>
    <property type="match status" value="1"/>
</dbReference>
<dbReference type="InterPro" id="IPR001901">
    <property type="entry name" value="Translocase_SecE/Sec61-g"/>
</dbReference>
<keyword evidence="5" id="KW-0653">Protein transport</keyword>
<dbReference type="PANTHER" id="PTHR33910:SF1">
    <property type="entry name" value="PROTEIN TRANSLOCASE SUBUNIT SECE"/>
    <property type="match status" value="1"/>
</dbReference>
<feature type="transmembrane region" description="Helical" evidence="9">
    <location>
        <begin position="30"/>
        <end position="52"/>
    </location>
</feature>